<accession>A0A443RZM4</accession>
<comment type="caution">
    <text evidence="4">The sequence shown here is derived from an EMBL/GenBank/DDBJ whole genome shotgun (WGS) entry which is preliminary data.</text>
</comment>
<dbReference type="AlphaFoldDB" id="A0A443RZM4"/>
<proteinExistence type="predicted"/>
<dbReference type="SUPFAM" id="SSF57667">
    <property type="entry name" value="beta-beta-alpha zinc fingers"/>
    <property type="match status" value="1"/>
</dbReference>
<evidence type="ECO:0000256" key="1">
    <source>
        <dbReference type="PROSITE-ProRule" id="PRU00042"/>
    </source>
</evidence>
<feature type="compositionally biased region" description="Basic and acidic residues" evidence="2">
    <location>
        <begin position="11"/>
        <end position="38"/>
    </location>
</feature>
<evidence type="ECO:0000259" key="3">
    <source>
        <dbReference type="PROSITE" id="PS50157"/>
    </source>
</evidence>
<dbReference type="InterPro" id="IPR036236">
    <property type="entry name" value="Znf_C2H2_sf"/>
</dbReference>
<protein>
    <submittedName>
        <fullName evidence="4">Putative chitinase 3-like protein</fullName>
    </submittedName>
</protein>
<dbReference type="VEuPathDB" id="VectorBase:LDEU011321"/>
<keyword evidence="1" id="KW-0862">Zinc</keyword>
<gene>
    <name evidence="4" type="ORF">B4U80_06817</name>
</gene>
<sequence length="151" mass="17379">MSGHASNSEVSVDKERETENVEGENLRHNVDLIPKDCALKSNTTPSPESYSYSSSESTDYDEEEESEFDVVCNVCDRSFKSVRQLAQHQLHKRHFECSVCDALFVNLIDLQIHKESLEHWSDNETAAGEYSENSEDECIPCQRREEFERLL</sequence>
<dbReference type="InterPro" id="IPR013087">
    <property type="entry name" value="Znf_C2H2_type"/>
</dbReference>
<keyword evidence="1" id="KW-0479">Metal-binding</keyword>
<feature type="domain" description="C2H2-type" evidence="3">
    <location>
        <begin position="95"/>
        <end position="124"/>
    </location>
</feature>
<organism evidence="4 5">
    <name type="scientific">Leptotrombidium deliense</name>
    <dbReference type="NCBI Taxonomy" id="299467"/>
    <lineage>
        <taxon>Eukaryota</taxon>
        <taxon>Metazoa</taxon>
        <taxon>Ecdysozoa</taxon>
        <taxon>Arthropoda</taxon>
        <taxon>Chelicerata</taxon>
        <taxon>Arachnida</taxon>
        <taxon>Acari</taxon>
        <taxon>Acariformes</taxon>
        <taxon>Trombidiformes</taxon>
        <taxon>Prostigmata</taxon>
        <taxon>Anystina</taxon>
        <taxon>Parasitengona</taxon>
        <taxon>Trombiculoidea</taxon>
        <taxon>Trombiculidae</taxon>
        <taxon>Leptotrombidium</taxon>
    </lineage>
</organism>
<keyword evidence="5" id="KW-1185">Reference proteome</keyword>
<dbReference type="PROSITE" id="PS50157">
    <property type="entry name" value="ZINC_FINGER_C2H2_2"/>
    <property type="match status" value="1"/>
</dbReference>
<dbReference type="Gene3D" id="3.30.160.60">
    <property type="entry name" value="Classic Zinc Finger"/>
    <property type="match status" value="1"/>
</dbReference>
<feature type="compositionally biased region" description="Polar residues" evidence="2">
    <location>
        <begin position="1"/>
        <end position="10"/>
    </location>
</feature>
<dbReference type="STRING" id="299467.A0A443RZM4"/>
<dbReference type="GO" id="GO:0008270">
    <property type="term" value="F:zinc ion binding"/>
    <property type="evidence" value="ECO:0007669"/>
    <property type="project" value="UniProtKB-KW"/>
</dbReference>
<dbReference type="PROSITE" id="PS00028">
    <property type="entry name" value="ZINC_FINGER_C2H2_1"/>
    <property type="match status" value="2"/>
</dbReference>
<reference evidence="4 5" key="1">
    <citation type="journal article" date="2018" name="Gigascience">
        <title>Genomes of trombidid mites reveal novel predicted allergens and laterally-transferred genes associated with secondary metabolism.</title>
        <authorList>
            <person name="Dong X."/>
            <person name="Chaisiri K."/>
            <person name="Xia D."/>
            <person name="Armstrong S.D."/>
            <person name="Fang Y."/>
            <person name="Donnelly M.J."/>
            <person name="Kadowaki T."/>
            <person name="McGarry J.W."/>
            <person name="Darby A.C."/>
            <person name="Makepeace B.L."/>
        </authorList>
    </citation>
    <scope>NUCLEOTIDE SEQUENCE [LARGE SCALE GENOMIC DNA]</scope>
    <source>
        <strain evidence="4">UoL-UT</strain>
    </source>
</reference>
<feature type="compositionally biased region" description="Low complexity" evidence="2">
    <location>
        <begin position="43"/>
        <end position="57"/>
    </location>
</feature>
<dbReference type="SMART" id="SM00355">
    <property type="entry name" value="ZnF_C2H2"/>
    <property type="match status" value="2"/>
</dbReference>
<name>A0A443RZM4_9ACAR</name>
<evidence type="ECO:0000256" key="2">
    <source>
        <dbReference type="SAM" id="MobiDB-lite"/>
    </source>
</evidence>
<evidence type="ECO:0000313" key="5">
    <source>
        <dbReference type="Proteomes" id="UP000288716"/>
    </source>
</evidence>
<keyword evidence="1" id="KW-0863">Zinc-finger</keyword>
<feature type="region of interest" description="Disordered" evidence="2">
    <location>
        <begin position="1"/>
        <end position="62"/>
    </location>
</feature>
<dbReference type="Proteomes" id="UP000288716">
    <property type="component" value="Unassembled WGS sequence"/>
</dbReference>
<dbReference type="EMBL" id="NCKV01015866">
    <property type="protein sequence ID" value="RWS20719.1"/>
    <property type="molecule type" value="Genomic_DNA"/>
</dbReference>
<evidence type="ECO:0000313" key="4">
    <source>
        <dbReference type="EMBL" id="RWS20719.1"/>
    </source>
</evidence>
<dbReference type="Pfam" id="PF12874">
    <property type="entry name" value="zf-met"/>
    <property type="match status" value="1"/>
</dbReference>
<dbReference type="OrthoDB" id="6910977at2759"/>